<sequence>MPPVGRRRSRDDRIGLSASHLASPQLPSCTRSWLLTTTILLVLMVLSASASSSPPRPRPFSVLKRNPTYAPLSTSHLSAFSTLTDLNEILDFTNPSSALSKLLVPRAVGSTNLTTLQTYLVDFFTDLGWHVEQDRFTAKTPIGEKRFNNLIMTHDPEATRRFVFAAHLDSKYFPTHPEDQFIGATDSAAPCAMLMDLAKSLTPWLELRKKRILAQGGEEGRSTQAETLQIIFFDGEEAFVDWTDEDSIYGAKHLAKQWSKPSTRPSAIENVPRTEMQRISHFVLLDLLGALNPYCRSFYGPTGWLYDEFANVETKLGQAGILWPGHQGKAYTKVAMAQEEGNPMKSFFMPRSTFGIMGKVEDDHIPFLEAGVPVVHMISVPFPTVWHTMLDNVDALHLPTIKAWALIIRLVTVEYLGLDPEGGTTTVKGRKREVNVEDKAKRRNELVSCIRSDLGVRGGRILIDMVSFLSMLFDTWSCKYSKHDR</sequence>
<keyword evidence="3" id="KW-0479">Metal-binding</keyword>
<evidence type="ECO:0000256" key="1">
    <source>
        <dbReference type="ARBA" id="ARBA00022679"/>
    </source>
</evidence>
<dbReference type="GO" id="GO:0008270">
    <property type="term" value="F:zinc ion binding"/>
    <property type="evidence" value="ECO:0007669"/>
    <property type="project" value="TreeGrafter"/>
</dbReference>
<dbReference type="InterPro" id="IPR007484">
    <property type="entry name" value="Peptidase_M28"/>
</dbReference>
<keyword evidence="1" id="KW-0808">Transferase</keyword>
<keyword evidence="3" id="KW-0378">Hydrolase</keyword>
<dbReference type="GO" id="GO:0006508">
    <property type="term" value="P:proteolysis"/>
    <property type="evidence" value="ECO:0007669"/>
    <property type="project" value="UniProtKB-KW"/>
</dbReference>
<dbReference type="Pfam" id="PF04389">
    <property type="entry name" value="Peptidase_M28"/>
    <property type="match status" value="1"/>
</dbReference>
<dbReference type="InterPro" id="IPR040234">
    <property type="entry name" value="QC/QCL"/>
</dbReference>
<dbReference type="Gene3D" id="3.40.630.10">
    <property type="entry name" value="Zn peptidases"/>
    <property type="match status" value="1"/>
</dbReference>
<dbReference type="GO" id="GO:0008233">
    <property type="term" value="F:peptidase activity"/>
    <property type="evidence" value="ECO:0007669"/>
    <property type="project" value="UniProtKB-KW"/>
</dbReference>
<dbReference type="AlphaFoldDB" id="A0A2X0NYU0"/>
<dbReference type="GO" id="GO:0016603">
    <property type="term" value="F:glutaminyl-peptide cyclotransferase activity"/>
    <property type="evidence" value="ECO:0007669"/>
    <property type="project" value="InterPro"/>
</dbReference>
<dbReference type="Proteomes" id="UP000249464">
    <property type="component" value="Unassembled WGS sequence"/>
</dbReference>
<evidence type="ECO:0000256" key="3">
    <source>
        <dbReference type="RuleBase" id="RU361240"/>
    </source>
</evidence>
<reference evidence="5 6" key="1">
    <citation type="submission" date="2016-11" db="EMBL/GenBank/DDBJ databases">
        <authorList>
            <person name="Jaros S."/>
            <person name="Januszkiewicz K."/>
            <person name="Wedrychowicz H."/>
        </authorList>
    </citation>
    <scope>NUCLEOTIDE SEQUENCE [LARGE SCALE GENOMIC DNA]</scope>
</reference>
<accession>A0A2X0NYU0</accession>
<dbReference type="STRING" id="796604.A0A2X0NYU0"/>
<protein>
    <recommendedName>
        <fullName evidence="3">Peptide hydrolase</fullName>
        <ecNumber evidence="3">3.4.-.-</ecNumber>
    </recommendedName>
</protein>
<feature type="domain" description="Peptidase M28" evidence="4">
    <location>
        <begin position="149"/>
        <end position="409"/>
    </location>
</feature>
<name>A0A2X0NYU0_9BASI</name>
<evidence type="ECO:0000313" key="5">
    <source>
        <dbReference type="EMBL" id="SGY40810.1"/>
    </source>
</evidence>
<evidence type="ECO:0000259" key="4">
    <source>
        <dbReference type="Pfam" id="PF04389"/>
    </source>
</evidence>
<keyword evidence="3" id="KW-0645">Protease</keyword>
<comment type="similarity">
    <text evidence="3">Belongs to the peptidase M28 family.</text>
</comment>
<dbReference type="PANTHER" id="PTHR12283:SF6">
    <property type="entry name" value="GLUTAMINYL-PEPTIDE CYCLOTRANSFERASE-RELATED"/>
    <property type="match status" value="1"/>
</dbReference>
<proteinExistence type="inferred from homology"/>
<dbReference type="EC" id="3.4.-.-" evidence="3"/>
<dbReference type="EMBL" id="FQNC01000042">
    <property type="protein sequence ID" value="SGY40810.1"/>
    <property type="molecule type" value="Genomic_DNA"/>
</dbReference>
<keyword evidence="6" id="KW-1185">Reference proteome</keyword>
<organism evidence="5 6">
    <name type="scientific">Microbotryum silenes-dioicae</name>
    <dbReference type="NCBI Taxonomy" id="796604"/>
    <lineage>
        <taxon>Eukaryota</taxon>
        <taxon>Fungi</taxon>
        <taxon>Dikarya</taxon>
        <taxon>Basidiomycota</taxon>
        <taxon>Pucciniomycotina</taxon>
        <taxon>Microbotryomycetes</taxon>
        <taxon>Microbotryales</taxon>
        <taxon>Microbotryaceae</taxon>
        <taxon>Microbotryum</taxon>
    </lineage>
</organism>
<keyword evidence="2" id="KW-0012">Acyltransferase</keyword>
<keyword evidence="3" id="KW-0862">Zinc</keyword>
<dbReference type="InterPro" id="IPR037457">
    <property type="entry name" value="M28_QC"/>
</dbReference>
<gene>
    <name evidence="5" type="primary">BQ5605_C003g02426</name>
    <name evidence="5" type="ORF">BQ5605_C003G02426</name>
</gene>
<evidence type="ECO:0000256" key="2">
    <source>
        <dbReference type="ARBA" id="ARBA00023315"/>
    </source>
</evidence>
<dbReference type="SUPFAM" id="SSF53187">
    <property type="entry name" value="Zn-dependent exopeptidases"/>
    <property type="match status" value="1"/>
</dbReference>
<dbReference type="PANTHER" id="PTHR12283">
    <property type="entry name" value="GLUTAMINYL-PEPTIDE CYCLOTRANSFERASE"/>
    <property type="match status" value="1"/>
</dbReference>
<dbReference type="CDD" id="cd03880">
    <property type="entry name" value="M28_QC_like"/>
    <property type="match status" value="1"/>
</dbReference>
<evidence type="ECO:0000313" key="6">
    <source>
        <dbReference type="Proteomes" id="UP000249464"/>
    </source>
</evidence>